<comment type="caution">
    <text evidence="1">The sequence shown here is derived from an EMBL/GenBank/DDBJ whole genome shotgun (WGS) entry which is preliminary data.</text>
</comment>
<protein>
    <submittedName>
        <fullName evidence="1">Uncharacterized protein</fullName>
    </submittedName>
</protein>
<organism evidence="1 2">
    <name type="scientific">Pleurodeles waltl</name>
    <name type="common">Iberian ribbed newt</name>
    <dbReference type="NCBI Taxonomy" id="8319"/>
    <lineage>
        <taxon>Eukaryota</taxon>
        <taxon>Metazoa</taxon>
        <taxon>Chordata</taxon>
        <taxon>Craniata</taxon>
        <taxon>Vertebrata</taxon>
        <taxon>Euteleostomi</taxon>
        <taxon>Amphibia</taxon>
        <taxon>Batrachia</taxon>
        <taxon>Caudata</taxon>
        <taxon>Salamandroidea</taxon>
        <taxon>Salamandridae</taxon>
        <taxon>Pleurodelinae</taxon>
        <taxon>Pleurodeles</taxon>
    </lineage>
</organism>
<dbReference type="Proteomes" id="UP001066276">
    <property type="component" value="Chromosome 8"/>
</dbReference>
<accession>A0AAV7NSR1</accession>
<evidence type="ECO:0000313" key="2">
    <source>
        <dbReference type="Proteomes" id="UP001066276"/>
    </source>
</evidence>
<keyword evidence="2" id="KW-1185">Reference proteome</keyword>
<proteinExistence type="predicted"/>
<reference evidence="1" key="1">
    <citation type="journal article" date="2022" name="bioRxiv">
        <title>Sequencing and chromosome-scale assembly of the giantPleurodeles waltlgenome.</title>
        <authorList>
            <person name="Brown T."/>
            <person name="Elewa A."/>
            <person name="Iarovenko S."/>
            <person name="Subramanian E."/>
            <person name="Araus A.J."/>
            <person name="Petzold A."/>
            <person name="Susuki M."/>
            <person name="Suzuki K.-i.T."/>
            <person name="Hayashi T."/>
            <person name="Toyoda A."/>
            <person name="Oliveira C."/>
            <person name="Osipova E."/>
            <person name="Leigh N.D."/>
            <person name="Simon A."/>
            <person name="Yun M.H."/>
        </authorList>
    </citation>
    <scope>NUCLEOTIDE SEQUENCE</scope>
    <source>
        <strain evidence="1">20211129_DDA</strain>
        <tissue evidence="1">Liver</tissue>
    </source>
</reference>
<name>A0AAV7NSR1_PLEWA</name>
<dbReference type="AlphaFoldDB" id="A0AAV7NSR1"/>
<evidence type="ECO:0000313" key="1">
    <source>
        <dbReference type="EMBL" id="KAJ1116308.1"/>
    </source>
</evidence>
<dbReference type="EMBL" id="JANPWB010000012">
    <property type="protein sequence ID" value="KAJ1116308.1"/>
    <property type="molecule type" value="Genomic_DNA"/>
</dbReference>
<gene>
    <name evidence="1" type="ORF">NDU88_004523</name>
</gene>
<sequence>MGLKTEAYIAAWKCRLAFVGGGGSLWSPCATFAAGPRDIIRSTRAVGAQEIPEPQWNGVLQRLLRADGDEPGFPEALQISLTVGPTLA</sequence>